<dbReference type="Pfam" id="PF25484">
    <property type="entry name" value="DUF7907"/>
    <property type="match status" value="1"/>
</dbReference>
<dbReference type="OrthoDB" id="4351149at2759"/>
<feature type="chain" id="PRO_5024990292" description="DUF7907 domain-containing protein" evidence="1">
    <location>
        <begin position="19"/>
        <end position="165"/>
    </location>
</feature>
<reference evidence="3" key="1">
    <citation type="submission" date="2019-04" db="EMBL/GenBank/DDBJ databases">
        <title>Friends and foes A comparative genomics studyof 23 Aspergillus species from section Flavi.</title>
        <authorList>
            <consortium name="DOE Joint Genome Institute"/>
            <person name="Kjaerbolling I."/>
            <person name="Vesth T."/>
            <person name="Frisvad J.C."/>
            <person name="Nybo J.L."/>
            <person name="Theobald S."/>
            <person name="Kildgaard S."/>
            <person name="Isbrandt T."/>
            <person name="Kuo A."/>
            <person name="Sato A."/>
            <person name="Lyhne E.K."/>
            <person name="Kogle M.E."/>
            <person name="Wiebenga A."/>
            <person name="Kun R.S."/>
            <person name="Lubbers R.J."/>
            <person name="Makela M.R."/>
            <person name="Barry K."/>
            <person name="Chovatia M."/>
            <person name="Clum A."/>
            <person name="Daum C."/>
            <person name="Haridas S."/>
            <person name="He G."/>
            <person name="LaButti K."/>
            <person name="Lipzen A."/>
            <person name="Mondo S."/>
            <person name="Riley R."/>
            <person name="Salamov A."/>
            <person name="Simmons B.A."/>
            <person name="Magnuson J.K."/>
            <person name="Henrissat B."/>
            <person name="Mortensen U.H."/>
            <person name="Larsen T.O."/>
            <person name="Devries R.P."/>
            <person name="Grigoriev I.V."/>
            <person name="Machida M."/>
            <person name="Baker S.E."/>
            <person name="Andersen M.R."/>
        </authorList>
    </citation>
    <scope>NUCLEOTIDE SEQUENCE [LARGE SCALE GENOMIC DNA]</scope>
    <source>
        <strain evidence="3">IBT 14317</strain>
    </source>
</reference>
<accession>A0A5N7CL98</accession>
<dbReference type="EMBL" id="ML735220">
    <property type="protein sequence ID" value="KAE8395010.1"/>
    <property type="molecule type" value="Genomic_DNA"/>
</dbReference>
<gene>
    <name evidence="3" type="ORF">BDV23DRAFT_178998</name>
</gene>
<evidence type="ECO:0000259" key="2">
    <source>
        <dbReference type="Pfam" id="PF25484"/>
    </source>
</evidence>
<keyword evidence="1" id="KW-0732">Signal</keyword>
<organism evidence="3">
    <name type="scientific">Petromyces alliaceus</name>
    <name type="common">Aspergillus alliaceus</name>
    <dbReference type="NCBI Taxonomy" id="209559"/>
    <lineage>
        <taxon>Eukaryota</taxon>
        <taxon>Fungi</taxon>
        <taxon>Dikarya</taxon>
        <taxon>Ascomycota</taxon>
        <taxon>Pezizomycotina</taxon>
        <taxon>Eurotiomycetes</taxon>
        <taxon>Eurotiomycetidae</taxon>
        <taxon>Eurotiales</taxon>
        <taxon>Aspergillaceae</taxon>
        <taxon>Aspergillus</taxon>
        <taxon>Aspergillus subgen. Circumdati</taxon>
    </lineage>
</organism>
<feature type="signal peptide" evidence="1">
    <location>
        <begin position="1"/>
        <end position="18"/>
    </location>
</feature>
<evidence type="ECO:0000313" key="3">
    <source>
        <dbReference type="EMBL" id="KAE8395010.1"/>
    </source>
</evidence>
<name>A0A5N7CL98_PETAA</name>
<dbReference type="Proteomes" id="UP000326877">
    <property type="component" value="Unassembled WGS sequence"/>
</dbReference>
<feature type="domain" description="DUF7907" evidence="2">
    <location>
        <begin position="22"/>
        <end position="160"/>
    </location>
</feature>
<dbReference type="AlphaFoldDB" id="A0A5N7CL98"/>
<evidence type="ECO:0000256" key="1">
    <source>
        <dbReference type="SAM" id="SignalP"/>
    </source>
</evidence>
<protein>
    <recommendedName>
        <fullName evidence="2">DUF7907 domain-containing protein</fullName>
    </recommendedName>
</protein>
<sequence>MKVVSALPLLAIAATASSVRNIFNLISSGGSDDSHNGLYLSTQHIDPLNSDAVFRDSDDAADFYLDNGTVRYVAPNGAPFALALDSGDEVQGSVEISVSPLFGSTGFNITSDNTLETANPSWGGWLVCDRSDGLLGLYYENNGAGSNLLEECDAIALDVVYKPIS</sequence>
<dbReference type="InterPro" id="IPR057229">
    <property type="entry name" value="DUF7907"/>
</dbReference>
<proteinExistence type="predicted"/>